<name>A0A084W6L6_ANOSI</name>
<gene>
    <name evidence="2" type="ORF">ZHAS_00013817</name>
</gene>
<keyword evidence="4" id="KW-1185">Reference proteome</keyword>
<reference evidence="2 4" key="1">
    <citation type="journal article" date="2014" name="BMC Genomics">
        <title>Genome sequence of Anopheles sinensis provides insight into genetics basis of mosquito competence for malaria parasites.</title>
        <authorList>
            <person name="Zhou D."/>
            <person name="Zhang D."/>
            <person name="Ding G."/>
            <person name="Shi L."/>
            <person name="Hou Q."/>
            <person name="Ye Y."/>
            <person name="Xu Y."/>
            <person name="Zhou H."/>
            <person name="Xiong C."/>
            <person name="Li S."/>
            <person name="Yu J."/>
            <person name="Hong S."/>
            <person name="Yu X."/>
            <person name="Zou P."/>
            <person name="Chen C."/>
            <person name="Chang X."/>
            <person name="Wang W."/>
            <person name="Lv Y."/>
            <person name="Sun Y."/>
            <person name="Ma L."/>
            <person name="Shen B."/>
            <person name="Zhu C."/>
        </authorList>
    </citation>
    <scope>NUCLEOTIDE SEQUENCE [LARGE SCALE GENOMIC DNA]</scope>
</reference>
<accession>A0A084W6L6</accession>
<evidence type="ECO:0000313" key="4">
    <source>
        <dbReference type="Proteomes" id="UP000030765"/>
    </source>
</evidence>
<dbReference type="EnsemblMetazoa" id="ASIC013817-RA">
    <property type="protein sequence ID" value="ASIC013817-PA"/>
    <property type="gene ID" value="ASIC013817"/>
</dbReference>
<dbReference type="Proteomes" id="UP000030765">
    <property type="component" value="Unassembled WGS sequence"/>
</dbReference>
<evidence type="ECO:0000313" key="3">
    <source>
        <dbReference type="EnsemblMetazoa" id="ASIC013817-PA"/>
    </source>
</evidence>
<feature type="region of interest" description="Disordered" evidence="1">
    <location>
        <begin position="1"/>
        <end position="41"/>
    </location>
</feature>
<dbReference type="VEuPathDB" id="VectorBase:ASIC013817"/>
<dbReference type="EMBL" id="KE525308">
    <property type="protein sequence ID" value="KFB45860.1"/>
    <property type="molecule type" value="Genomic_DNA"/>
</dbReference>
<dbReference type="AlphaFoldDB" id="A0A084W6L6"/>
<evidence type="ECO:0000313" key="2">
    <source>
        <dbReference type="EMBL" id="KFB45860.1"/>
    </source>
</evidence>
<proteinExistence type="predicted"/>
<reference evidence="3" key="2">
    <citation type="submission" date="2020-05" db="UniProtKB">
        <authorList>
            <consortium name="EnsemblMetazoa"/>
        </authorList>
    </citation>
    <scope>IDENTIFICATION</scope>
</reference>
<organism evidence="2">
    <name type="scientific">Anopheles sinensis</name>
    <name type="common">Mosquito</name>
    <dbReference type="NCBI Taxonomy" id="74873"/>
    <lineage>
        <taxon>Eukaryota</taxon>
        <taxon>Metazoa</taxon>
        <taxon>Ecdysozoa</taxon>
        <taxon>Arthropoda</taxon>
        <taxon>Hexapoda</taxon>
        <taxon>Insecta</taxon>
        <taxon>Pterygota</taxon>
        <taxon>Neoptera</taxon>
        <taxon>Endopterygota</taxon>
        <taxon>Diptera</taxon>
        <taxon>Nematocera</taxon>
        <taxon>Culicoidea</taxon>
        <taxon>Culicidae</taxon>
        <taxon>Anophelinae</taxon>
        <taxon>Anopheles</taxon>
    </lineage>
</organism>
<sequence>MPPETRSPVVPKTGGGAVRGITTARDQPSPGRDSSPQIPGARIAPMNVIMISALNI</sequence>
<evidence type="ECO:0000256" key="1">
    <source>
        <dbReference type="SAM" id="MobiDB-lite"/>
    </source>
</evidence>
<protein>
    <submittedName>
        <fullName evidence="2 3">Uncharacterized protein</fullName>
    </submittedName>
</protein>
<dbReference type="EMBL" id="ATLV01020849">
    <property type="status" value="NOT_ANNOTATED_CDS"/>
    <property type="molecule type" value="Genomic_DNA"/>
</dbReference>